<feature type="compositionally biased region" description="Basic and acidic residues" evidence="1">
    <location>
        <begin position="99"/>
        <end position="128"/>
    </location>
</feature>
<dbReference type="Proteomes" id="UP000824120">
    <property type="component" value="Chromosome 5"/>
</dbReference>
<feature type="region of interest" description="Disordered" evidence="1">
    <location>
        <begin position="1"/>
        <end position="135"/>
    </location>
</feature>
<proteinExistence type="predicted"/>
<accession>A0A9J5YZP9</accession>
<keyword evidence="3" id="KW-1185">Reference proteome</keyword>
<dbReference type="OrthoDB" id="10588290at2759"/>
<dbReference type="AlphaFoldDB" id="A0A9J5YZP9"/>
<sequence length="208" mass="23128">MNVATEGNLHSKDIPISSQSSFPAQDVEQVQIQATERMQQGHVAELNPSLEQRKSGESTKDDHTSKIHGNVTGKPPNTKSNSPVADLVNSSQLNANVSHRIDKDKRVKGWVPKDDNPRRVRQDQDDGLKSLTNGDQNKLAYQSNFPRISSNFDKVVPKFNPPPAKIDQHTVPEPSPYTVVQTYADRLRSNQAKSEVPNKLTTLELTTK</sequence>
<name>A0A9J5YZP9_SOLCO</name>
<dbReference type="EMBL" id="JACXVP010000005">
    <property type="protein sequence ID" value="KAG5606131.1"/>
    <property type="molecule type" value="Genomic_DNA"/>
</dbReference>
<evidence type="ECO:0000313" key="2">
    <source>
        <dbReference type="EMBL" id="KAG5606131.1"/>
    </source>
</evidence>
<feature type="compositionally biased region" description="Polar residues" evidence="1">
    <location>
        <begin position="16"/>
        <end position="38"/>
    </location>
</feature>
<evidence type="ECO:0000256" key="1">
    <source>
        <dbReference type="SAM" id="MobiDB-lite"/>
    </source>
</evidence>
<feature type="region of interest" description="Disordered" evidence="1">
    <location>
        <begin position="152"/>
        <end position="175"/>
    </location>
</feature>
<gene>
    <name evidence="2" type="ORF">H5410_027623</name>
</gene>
<evidence type="ECO:0000313" key="3">
    <source>
        <dbReference type="Proteomes" id="UP000824120"/>
    </source>
</evidence>
<feature type="compositionally biased region" description="Polar residues" evidence="1">
    <location>
        <begin position="75"/>
        <end position="97"/>
    </location>
</feature>
<comment type="caution">
    <text evidence="2">The sequence shown here is derived from an EMBL/GenBank/DDBJ whole genome shotgun (WGS) entry which is preliminary data.</text>
</comment>
<protein>
    <submittedName>
        <fullName evidence="2">Uncharacterized protein</fullName>
    </submittedName>
</protein>
<feature type="compositionally biased region" description="Basic and acidic residues" evidence="1">
    <location>
        <begin position="51"/>
        <end position="65"/>
    </location>
</feature>
<organism evidence="2 3">
    <name type="scientific">Solanum commersonii</name>
    <name type="common">Commerson's wild potato</name>
    <name type="synonym">Commerson's nightshade</name>
    <dbReference type="NCBI Taxonomy" id="4109"/>
    <lineage>
        <taxon>Eukaryota</taxon>
        <taxon>Viridiplantae</taxon>
        <taxon>Streptophyta</taxon>
        <taxon>Embryophyta</taxon>
        <taxon>Tracheophyta</taxon>
        <taxon>Spermatophyta</taxon>
        <taxon>Magnoliopsida</taxon>
        <taxon>eudicotyledons</taxon>
        <taxon>Gunneridae</taxon>
        <taxon>Pentapetalae</taxon>
        <taxon>asterids</taxon>
        <taxon>lamiids</taxon>
        <taxon>Solanales</taxon>
        <taxon>Solanaceae</taxon>
        <taxon>Solanoideae</taxon>
        <taxon>Solaneae</taxon>
        <taxon>Solanum</taxon>
    </lineage>
</organism>
<reference evidence="2 3" key="1">
    <citation type="submission" date="2020-09" db="EMBL/GenBank/DDBJ databases">
        <title>De no assembly of potato wild relative species, Solanum commersonii.</title>
        <authorList>
            <person name="Cho K."/>
        </authorList>
    </citation>
    <scope>NUCLEOTIDE SEQUENCE [LARGE SCALE GENOMIC DNA]</scope>
    <source>
        <strain evidence="2">LZ3.2</strain>
        <tissue evidence="2">Leaf</tissue>
    </source>
</reference>